<protein>
    <recommendedName>
        <fullName evidence="1">PID domain-containing protein</fullName>
    </recommendedName>
</protein>
<organism evidence="2 3">
    <name type="scientific">Hermetia illucens</name>
    <name type="common">Black soldier fly</name>
    <dbReference type="NCBI Taxonomy" id="343691"/>
    <lineage>
        <taxon>Eukaryota</taxon>
        <taxon>Metazoa</taxon>
        <taxon>Ecdysozoa</taxon>
        <taxon>Arthropoda</taxon>
        <taxon>Hexapoda</taxon>
        <taxon>Insecta</taxon>
        <taxon>Pterygota</taxon>
        <taxon>Neoptera</taxon>
        <taxon>Endopterygota</taxon>
        <taxon>Diptera</taxon>
        <taxon>Brachycera</taxon>
        <taxon>Stratiomyomorpha</taxon>
        <taxon>Stratiomyidae</taxon>
        <taxon>Hermetiinae</taxon>
        <taxon>Hermetia</taxon>
    </lineage>
</organism>
<dbReference type="PANTHER" id="PTHR11232:SF17">
    <property type="entry name" value="CAPON-LIKE PROTEIN"/>
    <property type="match status" value="1"/>
</dbReference>
<evidence type="ECO:0000259" key="1">
    <source>
        <dbReference type="PROSITE" id="PS01179"/>
    </source>
</evidence>
<dbReference type="InterPro" id="IPR051133">
    <property type="entry name" value="Adapter_Engulfment-Domain"/>
</dbReference>
<sequence length="207" mass="24384">MPSTQYDLVKDQDQDYRIPVHDEAAFYRGITFHAKLIGWKEVPRPKERTEIVRAMRKIRQECKLTKARKRKVTIHISVDGVRVCLRKKRRKKKDWTNDADEVEIMDHPIYRIFYVSHDSSDLKIFSYIARDGDSFKCTVFKSNKKNILVQVKDNCFEISLVLLADESFCFPGAKQINTFAGLQSSMERSEFRQTYSRNNLKQIQIIV</sequence>
<dbReference type="InterPro" id="IPR006020">
    <property type="entry name" value="PTB/PI_dom"/>
</dbReference>
<dbReference type="Pfam" id="PF00640">
    <property type="entry name" value="PID"/>
    <property type="match status" value="1"/>
</dbReference>
<gene>
    <name evidence="2" type="ORF">HERILL_LOCUS5650</name>
</gene>
<dbReference type="InParanoid" id="A0A7R8UKQ8"/>
<dbReference type="OrthoDB" id="10030336at2759"/>
<dbReference type="Gene3D" id="2.30.29.30">
    <property type="entry name" value="Pleckstrin-homology domain (PH domain)/Phosphotyrosine-binding domain (PTB)"/>
    <property type="match status" value="1"/>
</dbReference>
<dbReference type="PROSITE" id="PS01179">
    <property type="entry name" value="PID"/>
    <property type="match status" value="1"/>
</dbReference>
<dbReference type="PANTHER" id="PTHR11232">
    <property type="entry name" value="PHOSPHOTYROSINE INTERACTION DOMAIN-CONTAINING FAMILY MEMBER"/>
    <property type="match status" value="1"/>
</dbReference>
<dbReference type="EMBL" id="LR899010">
    <property type="protein sequence ID" value="CAD7082631.1"/>
    <property type="molecule type" value="Genomic_DNA"/>
</dbReference>
<reference evidence="2 3" key="1">
    <citation type="submission" date="2020-11" db="EMBL/GenBank/DDBJ databases">
        <authorList>
            <person name="Wallbank WR R."/>
            <person name="Pardo Diaz C."/>
            <person name="Kozak K."/>
            <person name="Martin S."/>
            <person name="Jiggins C."/>
            <person name="Moest M."/>
            <person name="Warren A I."/>
            <person name="Generalovic N T."/>
            <person name="Byers J.R.P. K."/>
            <person name="Montejo-Kovacevich G."/>
            <person name="Yen C E."/>
        </authorList>
    </citation>
    <scope>NUCLEOTIDE SEQUENCE [LARGE SCALE GENOMIC DNA]</scope>
</reference>
<keyword evidence="3" id="KW-1185">Reference proteome</keyword>
<dbReference type="InterPro" id="IPR011993">
    <property type="entry name" value="PH-like_dom_sf"/>
</dbReference>
<dbReference type="Proteomes" id="UP000594454">
    <property type="component" value="Chromosome 2"/>
</dbReference>
<name>A0A7R8UKQ8_HERIL</name>
<evidence type="ECO:0000313" key="3">
    <source>
        <dbReference type="Proteomes" id="UP000594454"/>
    </source>
</evidence>
<proteinExistence type="predicted"/>
<dbReference type="GO" id="GO:0050998">
    <property type="term" value="F:nitric-oxide synthase binding"/>
    <property type="evidence" value="ECO:0007669"/>
    <property type="project" value="TreeGrafter"/>
</dbReference>
<dbReference type="AlphaFoldDB" id="A0A7R8UKQ8"/>
<dbReference type="SUPFAM" id="SSF50729">
    <property type="entry name" value="PH domain-like"/>
    <property type="match status" value="1"/>
</dbReference>
<feature type="domain" description="PID" evidence="1">
    <location>
        <begin position="29"/>
        <end position="83"/>
    </location>
</feature>
<dbReference type="SMART" id="SM00462">
    <property type="entry name" value="PTB"/>
    <property type="match status" value="1"/>
</dbReference>
<accession>A0A7R8UKQ8</accession>
<evidence type="ECO:0000313" key="2">
    <source>
        <dbReference type="EMBL" id="CAD7082631.1"/>
    </source>
</evidence>